<dbReference type="Gene3D" id="3.30.70.360">
    <property type="match status" value="2"/>
</dbReference>
<keyword evidence="4" id="KW-0479">Metal-binding</keyword>
<dbReference type="GO" id="GO:0006508">
    <property type="term" value="P:proteolysis"/>
    <property type="evidence" value="ECO:0007669"/>
    <property type="project" value="UniProtKB-KW"/>
</dbReference>
<dbReference type="Pfam" id="PF01546">
    <property type="entry name" value="Peptidase_M20"/>
    <property type="match status" value="1"/>
</dbReference>
<keyword evidence="5 10" id="KW-0378">Hydrolase</keyword>
<feature type="region of interest" description="Disordered" evidence="9">
    <location>
        <begin position="423"/>
        <end position="445"/>
    </location>
</feature>
<evidence type="ECO:0000256" key="5">
    <source>
        <dbReference type="ARBA" id="ARBA00022801"/>
    </source>
</evidence>
<dbReference type="GO" id="GO:0008777">
    <property type="term" value="F:acetylornithine deacetylase activity"/>
    <property type="evidence" value="ECO:0007669"/>
    <property type="project" value="TreeGrafter"/>
</dbReference>
<proteinExistence type="inferred from homology"/>
<dbReference type="OrthoDB" id="9761532at2"/>
<dbReference type="InterPro" id="IPR010964">
    <property type="entry name" value="M20A_pepV-rel"/>
</dbReference>
<keyword evidence="6" id="KW-0862">Zinc</keyword>
<comment type="cofactor">
    <cofactor evidence="1">
        <name>Zn(2+)</name>
        <dbReference type="ChEBI" id="CHEBI:29105"/>
    </cofactor>
</comment>
<evidence type="ECO:0000256" key="2">
    <source>
        <dbReference type="ARBA" id="ARBA00006247"/>
    </source>
</evidence>
<dbReference type="GO" id="GO:0008237">
    <property type="term" value="F:metallopeptidase activity"/>
    <property type="evidence" value="ECO:0007669"/>
    <property type="project" value="UniProtKB-KW"/>
</dbReference>
<keyword evidence="8" id="KW-0482">Metalloprotease</keyword>
<sequence length="476" mass="51703">MTGRSVQVSDEKIEAWIASKQPEMIEAIKQLVRVRSVYEGFDPGAEHPFGSGCAKAVDEAQDIIIRAGLQAVNHDYYGISAIYPGASEQKISFFSHLDVVPEGEGWSFDPYEPFERDGYLYGRGARDNKAAAVGVIYTLQFFKEHQIPLKHTIAAFLGCNEEAGMQDVPYYLQQETPAFSLVSDAYFPVGNGEKGILTADFTADITGSNLLDFYGGELSNVIPSTARATLSGFTAEQVQAVLDESFIVSSHPQGVVIEADGLGGHAAFPEGTINPIQKLAEALLRHDLVTGSAARAVAFIASAFADYYGQGLSIAYEDKVSGKTTHATGMVRLSNERLIVNTNIRYAITAKSDEIVEKLRAKGAAYGYVLGHVDDNPPYYVSEDEPIVQQLAELANAVLQTDQKPYVMGGATHARKLPRAVAFGPSRSDQSKPFPPGRGGPHQPDEAVKLQNIWDAIKVYIHALLLLDELVEETVE</sequence>
<dbReference type="Gene3D" id="3.40.630.10">
    <property type="entry name" value="Zn peptidases"/>
    <property type="match status" value="1"/>
</dbReference>
<gene>
    <name evidence="10" type="ORF">DX130_19690</name>
</gene>
<evidence type="ECO:0000256" key="8">
    <source>
        <dbReference type="ARBA" id="ARBA00023049"/>
    </source>
</evidence>
<protein>
    <submittedName>
        <fullName evidence="10">M20/M25/M40 family metallo-hydrolase</fullName>
    </submittedName>
</protein>
<dbReference type="RefSeq" id="WP_116048269.1">
    <property type="nucleotide sequence ID" value="NZ_QUBQ01000004.1"/>
</dbReference>
<dbReference type="NCBIfam" id="TIGR01887">
    <property type="entry name" value="dipeptidaselike"/>
    <property type="match status" value="1"/>
</dbReference>
<evidence type="ECO:0000313" key="10">
    <source>
        <dbReference type="EMBL" id="REK71926.1"/>
    </source>
</evidence>
<reference evidence="10 11" key="1">
    <citation type="submission" date="2018-08" db="EMBL/GenBank/DDBJ databases">
        <title>Paenibacillus sp. M4BSY-1, whole genome shotgun sequence.</title>
        <authorList>
            <person name="Tuo L."/>
        </authorList>
    </citation>
    <scope>NUCLEOTIDE SEQUENCE [LARGE SCALE GENOMIC DNA]</scope>
    <source>
        <strain evidence="10 11">M4BSY-1</strain>
    </source>
</reference>
<evidence type="ECO:0000256" key="4">
    <source>
        <dbReference type="ARBA" id="ARBA00022723"/>
    </source>
</evidence>
<dbReference type="InterPro" id="IPR002933">
    <property type="entry name" value="Peptidase_M20"/>
</dbReference>
<dbReference type="SUPFAM" id="SSF55031">
    <property type="entry name" value="Bacterial exopeptidase dimerisation domain"/>
    <property type="match status" value="1"/>
</dbReference>
<evidence type="ECO:0000256" key="6">
    <source>
        <dbReference type="ARBA" id="ARBA00022833"/>
    </source>
</evidence>
<comment type="caution">
    <text evidence="10">The sequence shown here is derived from an EMBL/GenBank/DDBJ whole genome shotgun (WGS) entry which is preliminary data.</text>
</comment>
<organism evidence="10 11">
    <name type="scientific">Paenibacillus paeoniae</name>
    <dbReference type="NCBI Taxonomy" id="2292705"/>
    <lineage>
        <taxon>Bacteria</taxon>
        <taxon>Bacillati</taxon>
        <taxon>Bacillota</taxon>
        <taxon>Bacilli</taxon>
        <taxon>Bacillales</taxon>
        <taxon>Paenibacillaceae</taxon>
        <taxon>Paenibacillus</taxon>
    </lineage>
</organism>
<dbReference type="PANTHER" id="PTHR43808">
    <property type="entry name" value="ACETYLORNITHINE DEACETYLASE"/>
    <property type="match status" value="1"/>
</dbReference>
<dbReference type="SUPFAM" id="SSF53187">
    <property type="entry name" value="Zn-dependent exopeptidases"/>
    <property type="match status" value="1"/>
</dbReference>
<dbReference type="GO" id="GO:0016805">
    <property type="term" value="F:dipeptidase activity"/>
    <property type="evidence" value="ECO:0007669"/>
    <property type="project" value="UniProtKB-KW"/>
</dbReference>
<dbReference type="AlphaFoldDB" id="A0A371P8U9"/>
<dbReference type="InterPro" id="IPR036264">
    <property type="entry name" value="Bact_exopeptidase_dim_dom"/>
</dbReference>
<evidence type="ECO:0000256" key="9">
    <source>
        <dbReference type="SAM" id="MobiDB-lite"/>
    </source>
</evidence>
<dbReference type="Proteomes" id="UP000261905">
    <property type="component" value="Unassembled WGS sequence"/>
</dbReference>
<evidence type="ECO:0000313" key="11">
    <source>
        <dbReference type="Proteomes" id="UP000261905"/>
    </source>
</evidence>
<dbReference type="GO" id="GO:0008270">
    <property type="term" value="F:zinc ion binding"/>
    <property type="evidence" value="ECO:0007669"/>
    <property type="project" value="InterPro"/>
</dbReference>
<evidence type="ECO:0000256" key="3">
    <source>
        <dbReference type="ARBA" id="ARBA00022670"/>
    </source>
</evidence>
<keyword evidence="3" id="KW-0645">Protease</keyword>
<keyword evidence="11" id="KW-1185">Reference proteome</keyword>
<name>A0A371P8U9_9BACL</name>
<dbReference type="PANTHER" id="PTHR43808:SF31">
    <property type="entry name" value="N-ACETYL-L-CITRULLINE DEACETYLASE"/>
    <property type="match status" value="1"/>
</dbReference>
<keyword evidence="7" id="KW-0224">Dipeptidase</keyword>
<evidence type="ECO:0000256" key="7">
    <source>
        <dbReference type="ARBA" id="ARBA00022997"/>
    </source>
</evidence>
<dbReference type="EMBL" id="QUBQ01000004">
    <property type="protein sequence ID" value="REK71926.1"/>
    <property type="molecule type" value="Genomic_DNA"/>
</dbReference>
<dbReference type="InterPro" id="IPR050072">
    <property type="entry name" value="Peptidase_M20A"/>
</dbReference>
<comment type="similarity">
    <text evidence="2">Belongs to the peptidase M20A family.</text>
</comment>
<accession>A0A371P8U9</accession>
<dbReference type="GO" id="GO:0006526">
    <property type="term" value="P:L-arginine biosynthetic process"/>
    <property type="evidence" value="ECO:0007669"/>
    <property type="project" value="TreeGrafter"/>
</dbReference>
<evidence type="ECO:0000256" key="1">
    <source>
        <dbReference type="ARBA" id="ARBA00001947"/>
    </source>
</evidence>